<reference evidence="2" key="1">
    <citation type="submission" date="2025-08" db="UniProtKB">
        <authorList>
            <consortium name="Ensembl"/>
        </authorList>
    </citation>
    <scope>IDENTIFICATION</scope>
</reference>
<protein>
    <submittedName>
        <fullName evidence="2">Uncharacterized protein</fullName>
    </submittedName>
</protein>
<proteinExistence type="predicted"/>
<sequence length="162" mass="17659">MSSMDWPFSSFFSISTSSLTPSTTICTSSTSEKPSLSALEMSKTPPTAAVSTPPRWRQDTLKKLPSTDSKTKSSAAINCTALQNVIMMVVQTSSTFLEPQLLENLLELGMFAHVWQLDVHTRTQAGAQVRRAGEDVAQVLIPHEGMVSFLEQGLNLNTREPG</sequence>
<name>A0A8C9YL32_SANLU</name>
<evidence type="ECO:0000313" key="3">
    <source>
        <dbReference type="Proteomes" id="UP000694568"/>
    </source>
</evidence>
<dbReference type="Ensembl" id="ENSSLUT00000027753.1">
    <property type="protein sequence ID" value="ENSSLUP00000026872.1"/>
    <property type="gene ID" value="ENSSLUG00000012214.1"/>
</dbReference>
<organism evidence="2 3">
    <name type="scientific">Sander lucioperca</name>
    <name type="common">Pike-perch</name>
    <name type="synonym">Perca lucioperca</name>
    <dbReference type="NCBI Taxonomy" id="283035"/>
    <lineage>
        <taxon>Eukaryota</taxon>
        <taxon>Metazoa</taxon>
        <taxon>Chordata</taxon>
        <taxon>Craniata</taxon>
        <taxon>Vertebrata</taxon>
        <taxon>Euteleostomi</taxon>
        <taxon>Actinopterygii</taxon>
        <taxon>Neopterygii</taxon>
        <taxon>Teleostei</taxon>
        <taxon>Neoteleostei</taxon>
        <taxon>Acanthomorphata</taxon>
        <taxon>Eupercaria</taxon>
        <taxon>Perciformes</taxon>
        <taxon>Percoidei</taxon>
        <taxon>Percidae</taxon>
        <taxon>Luciopercinae</taxon>
        <taxon>Sander</taxon>
    </lineage>
</organism>
<accession>A0A8C9YL32</accession>
<evidence type="ECO:0000313" key="2">
    <source>
        <dbReference type="Ensembl" id="ENSSLUP00000026872.1"/>
    </source>
</evidence>
<dbReference type="GeneTree" id="ENSGT01030000234877"/>
<keyword evidence="3" id="KW-1185">Reference proteome</keyword>
<reference evidence="2" key="2">
    <citation type="submission" date="2025-09" db="UniProtKB">
        <authorList>
            <consortium name="Ensembl"/>
        </authorList>
    </citation>
    <scope>IDENTIFICATION</scope>
</reference>
<dbReference type="AlphaFoldDB" id="A0A8C9YL32"/>
<evidence type="ECO:0000256" key="1">
    <source>
        <dbReference type="SAM" id="MobiDB-lite"/>
    </source>
</evidence>
<feature type="compositionally biased region" description="Low complexity" evidence="1">
    <location>
        <begin position="19"/>
        <end position="31"/>
    </location>
</feature>
<dbReference type="Proteomes" id="UP000694568">
    <property type="component" value="Unplaced"/>
</dbReference>
<feature type="region of interest" description="Disordered" evidence="1">
    <location>
        <begin position="19"/>
        <end position="70"/>
    </location>
</feature>